<keyword evidence="6" id="KW-0472">Membrane</keyword>
<evidence type="ECO:0000313" key="10">
    <source>
        <dbReference type="EMBL" id="HIT38883.1"/>
    </source>
</evidence>
<evidence type="ECO:0000256" key="6">
    <source>
        <dbReference type="ARBA" id="ARBA00023136"/>
    </source>
</evidence>
<comment type="caution">
    <text evidence="10">The sequence shown here is derived from an EMBL/GenBank/DDBJ whole genome shotgun (WGS) entry which is preliminary data.</text>
</comment>
<dbReference type="Gene3D" id="3.10.20.310">
    <property type="entry name" value="membrane protein fhac"/>
    <property type="match status" value="5"/>
</dbReference>
<dbReference type="Pfam" id="PF01103">
    <property type="entry name" value="Omp85"/>
    <property type="match status" value="1"/>
</dbReference>
<dbReference type="GO" id="GO:0071709">
    <property type="term" value="P:membrane assembly"/>
    <property type="evidence" value="ECO:0007669"/>
    <property type="project" value="InterPro"/>
</dbReference>
<sequence length="888" mass="101306">MRISTCSISFGKVCFLTGLFFCLLFSAPLTAQISAVSGEAPVDTVYNPVVDYGSMPRKYEIADITVSGATDNYEDFVIIGYSGLTVGDEIEIPGDAITNAVKRFWKQGLFSDIAISITKIAGNKVWLNIALQQRPRISEVNYIGIKKSEREELEQRLGLIKGNQITPNLVDRAKLLIKRYYDEKGFKNAEVSIYQKDDLSHENQVIVDIEIDKKDKIKIHKIYFSGNKVLSDRKLRRTMKKTSQRKYLPTLFRPKKFVPERYAADLELIIGKYNELGYRDAVILSDSVVPYNDKTVDIYIDVEEGDQYFIRNINWVGNTVYTTDQLNRVLRMEPGDVYNQKLLTERTSTDEDAIANIYMDNGYLFFRLDPIENNVVNDSIDLELSIFEGPQATINKVTITGNDRLYEHVVRRELRTLPGELFNRSELMRSMREIMQTGHFNPETMDVKPEPDYENGTVDLTYVLESKANDQVELSAGWGQTGIIGRLSLKFTNFSIKNLFNPKTYKGIIPQGDGQTLTLSVQTNARYYQSYSMSFFEPWFGGKRPNSLSFSIYYSKSTALSTSFYNDNYYGYYDYLYGHNSSATDYTYAIDPDKYIKLFGVSLGLGQRLTWPDDYFTFSADLNYQLYMLKNWEYLFRMQNGTSHSITIGLTLARNSIDNPLYTTRGSQFSLSVQFTPPYSLFDHTDYGALDISKAEDQQKMYRWIEYHKWKFNSKFYLPLASFGFGEDKTYTLVMMGRFDLGLLGSYNKYKKSPFETFYMGGDGMTGSSYNYATETVALRGYANGALTPYGQEGYAYARLGAELHFPVLMQGSTVIYALAFAEAGNAWTEVKKINPFKLKRSAGVGVRIFLPMIGLMGIDWGYGFDKALPTSRSISGSQLHFILGQEF</sequence>
<accession>A0A9D1GDB8</accession>
<evidence type="ECO:0000259" key="9">
    <source>
        <dbReference type="PROSITE" id="PS51779"/>
    </source>
</evidence>
<proteinExistence type="predicted"/>
<dbReference type="PIRSF" id="PIRSF006076">
    <property type="entry name" value="OM_assembly_OMP85"/>
    <property type="match status" value="1"/>
</dbReference>
<gene>
    <name evidence="10" type="ORF">IAD06_02420</name>
</gene>
<dbReference type="PANTHER" id="PTHR12815">
    <property type="entry name" value="SORTING AND ASSEMBLY MACHINERY SAMM50 PROTEIN FAMILY MEMBER"/>
    <property type="match status" value="1"/>
</dbReference>
<feature type="domain" description="POTRA" evidence="9">
    <location>
        <begin position="308"/>
        <end position="389"/>
    </location>
</feature>
<dbReference type="Gene3D" id="2.40.160.50">
    <property type="entry name" value="membrane protein fhac: a member of the omp85/tpsb transporter family"/>
    <property type="match status" value="1"/>
</dbReference>
<dbReference type="AlphaFoldDB" id="A0A9D1GDB8"/>
<dbReference type="InterPro" id="IPR010827">
    <property type="entry name" value="BamA/TamA_POTRA"/>
</dbReference>
<evidence type="ECO:0000256" key="8">
    <source>
        <dbReference type="SAM" id="SignalP"/>
    </source>
</evidence>
<dbReference type="InterPro" id="IPR023707">
    <property type="entry name" value="OM_assembly_BamA"/>
</dbReference>
<keyword evidence="3" id="KW-0812">Transmembrane</keyword>
<dbReference type="GO" id="GO:0019867">
    <property type="term" value="C:outer membrane"/>
    <property type="evidence" value="ECO:0007669"/>
    <property type="project" value="InterPro"/>
</dbReference>
<feature type="signal peptide" evidence="8">
    <location>
        <begin position="1"/>
        <end position="31"/>
    </location>
</feature>
<keyword evidence="5" id="KW-0677">Repeat</keyword>
<feature type="domain" description="POTRA" evidence="9">
    <location>
        <begin position="217"/>
        <end position="305"/>
    </location>
</feature>
<dbReference type="PANTHER" id="PTHR12815:SF47">
    <property type="entry name" value="TRANSLOCATION AND ASSEMBLY MODULE SUBUNIT TAMA"/>
    <property type="match status" value="1"/>
</dbReference>
<name>A0A9D1GDB8_9BACT</name>
<evidence type="ECO:0000256" key="3">
    <source>
        <dbReference type="ARBA" id="ARBA00022692"/>
    </source>
</evidence>
<dbReference type="EMBL" id="DVKT01000018">
    <property type="protein sequence ID" value="HIT38883.1"/>
    <property type="molecule type" value="Genomic_DNA"/>
</dbReference>
<comment type="subcellular location">
    <subcellularLocation>
        <location evidence="1">Membrane</location>
    </subcellularLocation>
</comment>
<evidence type="ECO:0000313" key="11">
    <source>
        <dbReference type="Proteomes" id="UP000886722"/>
    </source>
</evidence>
<keyword evidence="7" id="KW-0998">Cell outer membrane</keyword>
<reference evidence="10" key="1">
    <citation type="submission" date="2020-10" db="EMBL/GenBank/DDBJ databases">
        <authorList>
            <person name="Gilroy R."/>
        </authorList>
    </citation>
    <scope>NUCLEOTIDE SEQUENCE</scope>
    <source>
        <strain evidence="10">21143</strain>
    </source>
</reference>
<dbReference type="Pfam" id="PF07244">
    <property type="entry name" value="POTRA"/>
    <property type="match status" value="4"/>
</dbReference>
<keyword evidence="4 8" id="KW-0732">Signal</keyword>
<dbReference type="InterPro" id="IPR034746">
    <property type="entry name" value="POTRA"/>
</dbReference>
<evidence type="ECO:0000256" key="1">
    <source>
        <dbReference type="ARBA" id="ARBA00004370"/>
    </source>
</evidence>
<reference evidence="10" key="2">
    <citation type="journal article" date="2021" name="PeerJ">
        <title>Extensive microbial diversity within the chicken gut microbiome revealed by metagenomics and culture.</title>
        <authorList>
            <person name="Gilroy R."/>
            <person name="Ravi A."/>
            <person name="Getino M."/>
            <person name="Pursley I."/>
            <person name="Horton D.L."/>
            <person name="Alikhan N.F."/>
            <person name="Baker D."/>
            <person name="Gharbi K."/>
            <person name="Hall N."/>
            <person name="Watson M."/>
            <person name="Adriaenssens E.M."/>
            <person name="Foster-Nyarko E."/>
            <person name="Jarju S."/>
            <person name="Secka A."/>
            <person name="Antonio M."/>
            <person name="Oren A."/>
            <person name="Chaudhuri R.R."/>
            <person name="La Ragione R."/>
            <person name="Hildebrand F."/>
            <person name="Pallen M.J."/>
        </authorList>
    </citation>
    <scope>NUCLEOTIDE SEQUENCE</scope>
    <source>
        <strain evidence="10">21143</strain>
    </source>
</reference>
<evidence type="ECO:0000256" key="2">
    <source>
        <dbReference type="ARBA" id="ARBA00022452"/>
    </source>
</evidence>
<dbReference type="InterPro" id="IPR039910">
    <property type="entry name" value="D15-like"/>
</dbReference>
<evidence type="ECO:0000256" key="7">
    <source>
        <dbReference type="ARBA" id="ARBA00023237"/>
    </source>
</evidence>
<keyword evidence="2" id="KW-1134">Transmembrane beta strand</keyword>
<evidence type="ECO:0000256" key="5">
    <source>
        <dbReference type="ARBA" id="ARBA00022737"/>
    </source>
</evidence>
<evidence type="ECO:0000256" key="4">
    <source>
        <dbReference type="ARBA" id="ARBA00022729"/>
    </source>
</evidence>
<dbReference type="PROSITE" id="PS51779">
    <property type="entry name" value="POTRA"/>
    <property type="match status" value="2"/>
</dbReference>
<protein>
    <submittedName>
        <fullName evidence="10">Outer membrane protein assembly factor BamA</fullName>
    </submittedName>
</protein>
<dbReference type="Proteomes" id="UP000886722">
    <property type="component" value="Unassembled WGS sequence"/>
</dbReference>
<organism evidence="10 11">
    <name type="scientific">Candidatus Caccoplasma intestinavium</name>
    <dbReference type="NCBI Taxonomy" id="2840716"/>
    <lineage>
        <taxon>Bacteria</taxon>
        <taxon>Pseudomonadati</taxon>
        <taxon>Bacteroidota</taxon>
        <taxon>Bacteroidia</taxon>
        <taxon>Bacteroidales</taxon>
        <taxon>Bacteroidaceae</taxon>
        <taxon>Bacteroidaceae incertae sedis</taxon>
        <taxon>Candidatus Caccoplasma</taxon>
    </lineage>
</organism>
<dbReference type="InterPro" id="IPR000184">
    <property type="entry name" value="Bac_surfAg_D15"/>
</dbReference>
<feature type="chain" id="PRO_5039503744" evidence="8">
    <location>
        <begin position="32"/>
        <end position="888"/>
    </location>
</feature>